<feature type="region of interest" description="Disordered" evidence="1">
    <location>
        <begin position="1"/>
        <end position="20"/>
    </location>
</feature>
<reference evidence="2" key="1">
    <citation type="submission" date="2025-08" db="UniProtKB">
        <authorList>
            <consortium name="Ensembl"/>
        </authorList>
    </citation>
    <scope>IDENTIFICATION</scope>
</reference>
<name>A0A8D0FQQ4_STROC</name>
<evidence type="ECO:0000313" key="2">
    <source>
        <dbReference type="Ensembl" id="ENSSOCP00000018883.1"/>
    </source>
</evidence>
<dbReference type="AlphaFoldDB" id="A0A8D0FQQ4"/>
<feature type="compositionally biased region" description="Pro residues" evidence="1">
    <location>
        <begin position="1"/>
        <end position="10"/>
    </location>
</feature>
<sequence length="114" mass="11959">SGCRPAPPGPSLTGSSPATPPQACSAAGGCCEPSTGPSTEPCLNSYRGWVPRGQLILLLKTEAKKALSTSAFSSSSRAQFLLCLSKKPMRISICMLYGKTTPICIQLNTMTCKY</sequence>
<dbReference type="Proteomes" id="UP000694551">
    <property type="component" value="Unplaced"/>
</dbReference>
<organism evidence="2 3">
    <name type="scientific">Strix occidentalis caurina</name>
    <name type="common">northern spotted owl</name>
    <dbReference type="NCBI Taxonomy" id="311401"/>
    <lineage>
        <taxon>Eukaryota</taxon>
        <taxon>Metazoa</taxon>
        <taxon>Chordata</taxon>
        <taxon>Craniata</taxon>
        <taxon>Vertebrata</taxon>
        <taxon>Euteleostomi</taxon>
        <taxon>Archelosauria</taxon>
        <taxon>Archosauria</taxon>
        <taxon>Dinosauria</taxon>
        <taxon>Saurischia</taxon>
        <taxon>Theropoda</taxon>
        <taxon>Coelurosauria</taxon>
        <taxon>Aves</taxon>
        <taxon>Neognathae</taxon>
        <taxon>Neoaves</taxon>
        <taxon>Telluraves</taxon>
        <taxon>Strigiformes</taxon>
        <taxon>Strigidae</taxon>
        <taxon>Strix</taxon>
    </lineage>
</organism>
<dbReference type="Ensembl" id="ENSSOCT00000019361.1">
    <property type="protein sequence ID" value="ENSSOCP00000018883.1"/>
    <property type="gene ID" value="ENSSOCG00000014148.1"/>
</dbReference>
<reference evidence="2" key="2">
    <citation type="submission" date="2025-09" db="UniProtKB">
        <authorList>
            <consortium name="Ensembl"/>
        </authorList>
    </citation>
    <scope>IDENTIFICATION</scope>
</reference>
<protein>
    <submittedName>
        <fullName evidence="2">Uncharacterized protein</fullName>
    </submittedName>
</protein>
<evidence type="ECO:0000313" key="3">
    <source>
        <dbReference type="Proteomes" id="UP000694551"/>
    </source>
</evidence>
<evidence type="ECO:0000256" key="1">
    <source>
        <dbReference type="SAM" id="MobiDB-lite"/>
    </source>
</evidence>
<accession>A0A8D0FQQ4</accession>
<keyword evidence="3" id="KW-1185">Reference proteome</keyword>
<proteinExistence type="predicted"/>